<evidence type="ECO:0000259" key="4">
    <source>
        <dbReference type="SMART" id="SM00560"/>
    </source>
</evidence>
<dbReference type="Pfam" id="PF13385">
    <property type="entry name" value="Laminin_G_3"/>
    <property type="match status" value="1"/>
</dbReference>
<dbReference type="Proteomes" id="UP000052268">
    <property type="component" value="Unassembled WGS sequence"/>
</dbReference>
<dbReference type="InterPro" id="IPR006558">
    <property type="entry name" value="LamG-like"/>
</dbReference>
<evidence type="ECO:0000256" key="1">
    <source>
        <dbReference type="ARBA" id="ARBA00022729"/>
    </source>
</evidence>
<keyword evidence="1 3" id="KW-0732">Signal</keyword>
<reference evidence="5 6" key="1">
    <citation type="journal article" date="2015" name="G3 (Bethesda)">
        <title>Insights into Ongoing Evolution of the Hexachlorocyclohexane Catabolic Pathway from Comparative Genomics of Ten Sphingomonadaceae Strains.</title>
        <authorList>
            <person name="Pearce S.L."/>
            <person name="Oakeshott J.G."/>
            <person name="Pandey G."/>
        </authorList>
    </citation>
    <scope>NUCLEOTIDE SEQUENCE [LARGE SCALE GENOMIC DNA]</scope>
    <source>
        <strain evidence="5 6">LL02</strain>
    </source>
</reference>
<sequence>MRAGMAVLLALVALPAGAQAKEGRTVWKFDRLDRIGGLQTQVAGNPKVEPAPGGKAAVFDGVDDAIYLPRHPLAGARQFTVEAVFRPDGGAFEQRWLHLASNDPANQTRLLFEIRVVDSSWYLDSFIKGRGYSQVLIDPEKLHPIGRWYHVAQTFDGTTYRSYVDGVLEGEARVDGFTPQGPGNTSVGVRYNGVNFFHGAVRMTRFTDRALTPSRFRLLP</sequence>
<dbReference type="PATRIC" id="fig|1114963.3.peg.1772"/>
<evidence type="ECO:0000256" key="2">
    <source>
        <dbReference type="ARBA" id="ARBA00023157"/>
    </source>
</evidence>
<accession>A0A0J7XXF9</accession>
<dbReference type="AlphaFoldDB" id="A0A0J7XXF9"/>
<organism evidence="5 6">
    <name type="scientific">Novosphingobium barchaimii LL02</name>
    <dbReference type="NCBI Taxonomy" id="1114963"/>
    <lineage>
        <taxon>Bacteria</taxon>
        <taxon>Pseudomonadati</taxon>
        <taxon>Pseudomonadota</taxon>
        <taxon>Alphaproteobacteria</taxon>
        <taxon>Sphingomonadales</taxon>
        <taxon>Sphingomonadaceae</taxon>
        <taxon>Novosphingobium</taxon>
    </lineage>
</organism>
<comment type="caution">
    <text evidence="5">The sequence shown here is derived from an EMBL/GenBank/DDBJ whole genome shotgun (WGS) entry which is preliminary data.</text>
</comment>
<dbReference type="EMBL" id="JACU01000004">
    <property type="protein sequence ID" value="KMS56214.1"/>
    <property type="molecule type" value="Genomic_DNA"/>
</dbReference>
<feature type="signal peptide" evidence="3">
    <location>
        <begin position="1"/>
        <end position="20"/>
    </location>
</feature>
<evidence type="ECO:0000313" key="5">
    <source>
        <dbReference type="EMBL" id="KMS56214.1"/>
    </source>
</evidence>
<dbReference type="OrthoDB" id="851894at2"/>
<keyword evidence="2" id="KW-1015">Disulfide bond</keyword>
<keyword evidence="6" id="KW-1185">Reference proteome</keyword>
<name>A0A0J7XXF9_9SPHN</name>
<dbReference type="InterPro" id="IPR013320">
    <property type="entry name" value="ConA-like_dom_sf"/>
</dbReference>
<feature type="domain" description="LamG-like jellyroll fold" evidence="4">
    <location>
        <begin position="77"/>
        <end position="214"/>
    </location>
</feature>
<evidence type="ECO:0000256" key="3">
    <source>
        <dbReference type="SAM" id="SignalP"/>
    </source>
</evidence>
<dbReference type="SMART" id="SM00560">
    <property type="entry name" value="LamGL"/>
    <property type="match status" value="1"/>
</dbReference>
<dbReference type="Gene3D" id="2.60.120.200">
    <property type="match status" value="1"/>
</dbReference>
<dbReference type="SUPFAM" id="SSF49899">
    <property type="entry name" value="Concanavalin A-like lectins/glucanases"/>
    <property type="match status" value="1"/>
</dbReference>
<feature type="chain" id="PRO_5005291780" evidence="3">
    <location>
        <begin position="21"/>
        <end position="220"/>
    </location>
</feature>
<protein>
    <submittedName>
        <fullName evidence="5">Laminin G Domain protein</fullName>
    </submittedName>
</protein>
<evidence type="ECO:0000313" key="6">
    <source>
        <dbReference type="Proteomes" id="UP000052268"/>
    </source>
</evidence>
<proteinExistence type="predicted"/>
<dbReference type="RefSeq" id="WP_059151081.1">
    <property type="nucleotide sequence ID" value="NZ_KQ130453.1"/>
</dbReference>
<gene>
    <name evidence="5" type="ORF">V474_14745</name>
</gene>